<evidence type="ECO:0000259" key="10">
    <source>
        <dbReference type="Pfam" id="PF01406"/>
    </source>
</evidence>
<feature type="binding site" evidence="9">
    <location>
        <position position="261"/>
    </location>
    <ligand>
        <name>Zn(2+)</name>
        <dbReference type="ChEBI" id="CHEBI:29105"/>
    </ligand>
</feature>
<comment type="subunit">
    <text evidence="1 9">Monomer.</text>
</comment>
<dbReference type="InterPro" id="IPR014729">
    <property type="entry name" value="Rossmann-like_a/b/a_fold"/>
</dbReference>
<evidence type="ECO:0000313" key="12">
    <source>
        <dbReference type="EMBL" id="OGC41656.1"/>
    </source>
</evidence>
<dbReference type="GO" id="GO:0008270">
    <property type="term" value="F:zinc ion binding"/>
    <property type="evidence" value="ECO:0007669"/>
    <property type="project" value="UniProtKB-UniRule"/>
</dbReference>
<dbReference type="CDD" id="cd00672">
    <property type="entry name" value="CysRS_core"/>
    <property type="match status" value="1"/>
</dbReference>
<feature type="binding site" evidence="9">
    <location>
        <position position="292"/>
    </location>
    <ligand>
        <name>ATP</name>
        <dbReference type="ChEBI" id="CHEBI:30616"/>
    </ligand>
</feature>
<keyword evidence="7 9" id="KW-0648">Protein biosynthesis</keyword>
<dbReference type="InterPro" id="IPR032678">
    <property type="entry name" value="tRNA-synt_1_cat_dom"/>
</dbReference>
<sequence>MTRRIKLEDIRTLNVFNTLTRKQESFKPISDDYVKLYTCGLTVYNYAHIGNLRTYFFEDILRRTLEYFDYRVRHVMNVTDVGHLESDADTGEDKLVLGARREGKTPEEVARFYEKIFFEDLVAMNILQPHIICRASEYINDMIEFIKVLIEKKYAYEVEGNVYFSIERFPEYGRLSGMPVDKLVAGARIEIDSNKRYPGDFALWLSKSKFPNQIMQWESPWGRGFPGWHIECTVMSIKCFGEHLDIHCGGVDHIAVHHTNEIAQAEAYLGHRWCNYWMHGEWLVVAKEKMSKSKGEFLDLRAIAKNGYMPMHLRYLYLTAHYRQQLEFSYESLTAAKNAFENLRTRVLELKAINEPVDSDRMLKENIQAKFWDAIADDLNMPVALALVWQILKDTGLSSVDKLDLLEDFDRVFGLGISQFSRRDLPDDCKILIRERENVRQRKNWKEADRIRQLLTEKGVGIKDTAHGAEWYWLM</sequence>
<accession>A0A1F4U9L0</accession>
<evidence type="ECO:0000313" key="13">
    <source>
        <dbReference type="Proteomes" id="UP000177025"/>
    </source>
</evidence>
<comment type="similarity">
    <text evidence="9">Belongs to the class-I aminoacyl-tRNA synthetase family.</text>
</comment>
<dbReference type="PRINTS" id="PR00983">
    <property type="entry name" value="TRNASYNTHCYS"/>
</dbReference>
<proteinExistence type="inferred from homology"/>
<name>A0A1F4U9L0_UNCW3</name>
<dbReference type="PANTHER" id="PTHR10890">
    <property type="entry name" value="CYSTEINYL-TRNA SYNTHETASE"/>
    <property type="match status" value="1"/>
</dbReference>
<keyword evidence="3 9" id="KW-0479">Metal-binding</keyword>
<dbReference type="EC" id="6.1.1.16" evidence="9"/>
<dbReference type="SUPFAM" id="SSF52374">
    <property type="entry name" value="Nucleotidylyl transferase"/>
    <property type="match status" value="1"/>
</dbReference>
<feature type="binding site" evidence="9">
    <location>
        <position position="39"/>
    </location>
    <ligand>
        <name>Zn(2+)</name>
        <dbReference type="ChEBI" id="CHEBI:29105"/>
    </ligand>
</feature>
<dbReference type="InterPro" id="IPR056411">
    <property type="entry name" value="CysS_C"/>
</dbReference>
<comment type="caution">
    <text evidence="12">The sequence shown here is derived from an EMBL/GenBank/DDBJ whole genome shotgun (WGS) entry which is preliminary data.</text>
</comment>
<dbReference type="AlphaFoldDB" id="A0A1F4U9L0"/>
<evidence type="ECO:0000256" key="2">
    <source>
        <dbReference type="ARBA" id="ARBA00022598"/>
    </source>
</evidence>
<comment type="catalytic activity">
    <reaction evidence="9">
        <text>tRNA(Cys) + L-cysteine + ATP = L-cysteinyl-tRNA(Cys) + AMP + diphosphate</text>
        <dbReference type="Rhea" id="RHEA:17773"/>
        <dbReference type="Rhea" id="RHEA-COMP:9661"/>
        <dbReference type="Rhea" id="RHEA-COMP:9679"/>
        <dbReference type="ChEBI" id="CHEBI:30616"/>
        <dbReference type="ChEBI" id="CHEBI:33019"/>
        <dbReference type="ChEBI" id="CHEBI:35235"/>
        <dbReference type="ChEBI" id="CHEBI:78442"/>
        <dbReference type="ChEBI" id="CHEBI:78517"/>
        <dbReference type="ChEBI" id="CHEBI:456215"/>
        <dbReference type="EC" id="6.1.1.16"/>
    </reaction>
</comment>
<feature type="binding site" evidence="9">
    <location>
        <position position="232"/>
    </location>
    <ligand>
        <name>Zn(2+)</name>
        <dbReference type="ChEBI" id="CHEBI:29105"/>
    </ligand>
</feature>
<dbReference type="GO" id="GO:0004817">
    <property type="term" value="F:cysteine-tRNA ligase activity"/>
    <property type="evidence" value="ECO:0007669"/>
    <property type="project" value="UniProtKB-UniRule"/>
</dbReference>
<keyword evidence="4 9" id="KW-0547">Nucleotide-binding</keyword>
<keyword evidence="5 9" id="KW-0862">Zinc</keyword>
<organism evidence="12 13">
    <name type="scientific">candidate division WOR-3 bacterium RBG_13_43_14</name>
    <dbReference type="NCBI Taxonomy" id="1802590"/>
    <lineage>
        <taxon>Bacteria</taxon>
        <taxon>Bacteria division WOR-3</taxon>
    </lineage>
</organism>
<feature type="short sequence motif" description="'HIGH' region" evidence="9">
    <location>
        <begin position="41"/>
        <end position="51"/>
    </location>
</feature>
<evidence type="ECO:0000256" key="6">
    <source>
        <dbReference type="ARBA" id="ARBA00022840"/>
    </source>
</evidence>
<dbReference type="Pfam" id="PF23493">
    <property type="entry name" value="CysS_C"/>
    <property type="match status" value="1"/>
</dbReference>
<feature type="binding site" evidence="9">
    <location>
        <position position="257"/>
    </location>
    <ligand>
        <name>Zn(2+)</name>
        <dbReference type="ChEBI" id="CHEBI:29105"/>
    </ligand>
</feature>
<evidence type="ECO:0000259" key="11">
    <source>
        <dbReference type="Pfam" id="PF23493"/>
    </source>
</evidence>
<dbReference type="InterPro" id="IPR009080">
    <property type="entry name" value="tRNAsynth_Ia_anticodon-bd"/>
</dbReference>
<dbReference type="NCBIfam" id="TIGR00435">
    <property type="entry name" value="cysS"/>
    <property type="match status" value="1"/>
</dbReference>
<dbReference type="Gene3D" id="1.20.120.1910">
    <property type="entry name" value="Cysteine-tRNA ligase, C-terminal anti-codon recognition domain"/>
    <property type="match status" value="1"/>
</dbReference>
<feature type="domain" description="tRNA synthetases class I catalytic" evidence="10">
    <location>
        <begin position="26"/>
        <end position="337"/>
    </location>
</feature>
<reference evidence="12 13" key="1">
    <citation type="journal article" date="2016" name="Nat. Commun.">
        <title>Thousands of microbial genomes shed light on interconnected biogeochemical processes in an aquifer system.</title>
        <authorList>
            <person name="Anantharaman K."/>
            <person name="Brown C.T."/>
            <person name="Hug L.A."/>
            <person name="Sharon I."/>
            <person name="Castelle C.J."/>
            <person name="Probst A.J."/>
            <person name="Thomas B.C."/>
            <person name="Singh A."/>
            <person name="Wilkins M.J."/>
            <person name="Karaoz U."/>
            <person name="Brodie E.L."/>
            <person name="Williams K.H."/>
            <person name="Hubbard S.S."/>
            <person name="Banfield J.F."/>
        </authorList>
    </citation>
    <scope>NUCLEOTIDE SEQUENCE [LARGE SCALE GENOMIC DNA]</scope>
</reference>
<evidence type="ECO:0000256" key="3">
    <source>
        <dbReference type="ARBA" id="ARBA00022723"/>
    </source>
</evidence>
<dbReference type="EMBL" id="MEUM01000099">
    <property type="protein sequence ID" value="OGC41656.1"/>
    <property type="molecule type" value="Genomic_DNA"/>
</dbReference>
<dbReference type="GO" id="GO:0006423">
    <property type="term" value="P:cysteinyl-tRNA aminoacylation"/>
    <property type="evidence" value="ECO:0007669"/>
    <property type="project" value="UniProtKB-UniRule"/>
</dbReference>
<keyword evidence="8 9" id="KW-0030">Aminoacyl-tRNA synthetase</keyword>
<comment type="cofactor">
    <cofactor evidence="9">
        <name>Zn(2+)</name>
        <dbReference type="ChEBI" id="CHEBI:29105"/>
    </cofactor>
    <text evidence="9">Binds 1 zinc ion per subunit.</text>
</comment>
<dbReference type="HAMAP" id="MF_00041">
    <property type="entry name" value="Cys_tRNA_synth"/>
    <property type="match status" value="1"/>
</dbReference>
<keyword evidence="9" id="KW-0963">Cytoplasm</keyword>
<protein>
    <recommendedName>
        <fullName evidence="9">Cysteine--tRNA ligase</fullName>
        <ecNumber evidence="9">6.1.1.16</ecNumber>
    </recommendedName>
    <alternativeName>
        <fullName evidence="9">Cysteinyl-tRNA synthetase</fullName>
        <shortName evidence="9">CysRS</shortName>
    </alternativeName>
</protein>
<dbReference type="InterPro" id="IPR024909">
    <property type="entry name" value="Cys-tRNA/MSH_ligase"/>
</dbReference>
<dbReference type="GO" id="GO:0005524">
    <property type="term" value="F:ATP binding"/>
    <property type="evidence" value="ECO:0007669"/>
    <property type="project" value="UniProtKB-UniRule"/>
</dbReference>
<keyword evidence="2 9" id="KW-0436">Ligase</keyword>
<dbReference type="PANTHER" id="PTHR10890:SF3">
    <property type="entry name" value="CYSTEINE--TRNA LIGASE, CYTOPLASMIC"/>
    <property type="match status" value="1"/>
</dbReference>
<evidence type="ECO:0000256" key="7">
    <source>
        <dbReference type="ARBA" id="ARBA00022917"/>
    </source>
</evidence>
<dbReference type="InterPro" id="IPR015803">
    <property type="entry name" value="Cys-tRNA-ligase"/>
</dbReference>
<feature type="short sequence motif" description="'KMSKS' region" evidence="9">
    <location>
        <begin position="289"/>
        <end position="293"/>
    </location>
</feature>
<dbReference type="Proteomes" id="UP000177025">
    <property type="component" value="Unassembled WGS sequence"/>
</dbReference>
<evidence type="ECO:0000256" key="8">
    <source>
        <dbReference type="ARBA" id="ARBA00023146"/>
    </source>
</evidence>
<keyword evidence="6 9" id="KW-0067">ATP-binding</keyword>
<dbReference type="SUPFAM" id="SSF47323">
    <property type="entry name" value="Anticodon-binding domain of a subclass of class I aminoacyl-tRNA synthetases"/>
    <property type="match status" value="1"/>
</dbReference>
<gene>
    <name evidence="9" type="primary">cysS</name>
    <name evidence="12" type="ORF">A2Y85_04040</name>
</gene>
<evidence type="ECO:0000256" key="5">
    <source>
        <dbReference type="ARBA" id="ARBA00022833"/>
    </source>
</evidence>
<evidence type="ECO:0000256" key="4">
    <source>
        <dbReference type="ARBA" id="ARBA00022741"/>
    </source>
</evidence>
<dbReference type="Pfam" id="PF01406">
    <property type="entry name" value="tRNA-synt_1e"/>
    <property type="match status" value="1"/>
</dbReference>
<dbReference type="GO" id="GO:0005829">
    <property type="term" value="C:cytosol"/>
    <property type="evidence" value="ECO:0007669"/>
    <property type="project" value="TreeGrafter"/>
</dbReference>
<comment type="subcellular location">
    <subcellularLocation>
        <location evidence="9">Cytoplasm</location>
    </subcellularLocation>
</comment>
<dbReference type="Gene3D" id="3.40.50.620">
    <property type="entry name" value="HUPs"/>
    <property type="match status" value="1"/>
</dbReference>
<feature type="domain" description="Cysteinyl-tRNA ligase anticodon binding" evidence="11">
    <location>
        <begin position="423"/>
        <end position="471"/>
    </location>
</feature>
<evidence type="ECO:0000256" key="9">
    <source>
        <dbReference type="HAMAP-Rule" id="MF_00041"/>
    </source>
</evidence>
<evidence type="ECO:0000256" key="1">
    <source>
        <dbReference type="ARBA" id="ARBA00011245"/>
    </source>
</evidence>